<organism evidence="1">
    <name type="scientific">marine sediment metagenome</name>
    <dbReference type="NCBI Taxonomy" id="412755"/>
    <lineage>
        <taxon>unclassified sequences</taxon>
        <taxon>metagenomes</taxon>
        <taxon>ecological metagenomes</taxon>
    </lineage>
</organism>
<dbReference type="EMBL" id="BARS01003305">
    <property type="protein sequence ID" value="GAF80813.1"/>
    <property type="molecule type" value="Genomic_DNA"/>
</dbReference>
<accession>X0SID3</accession>
<gene>
    <name evidence="1" type="ORF">S01H1_06398</name>
</gene>
<sequence>AYFSVSTAVRIFAASVSHEAFSTVRSARIATQSYEENKWQAKKLRKLLEAQGA</sequence>
<protein>
    <submittedName>
        <fullName evidence="1">Uncharacterized protein</fullName>
    </submittedName>
</protein>
<dbReference type="AlphaFoldDB" id="X0SID3"/>
<evidence type="ECO:0000313" key="1">
    <source>
        <dbReference type="EMBL" id="GAF80813.1"/>
    </source>
</evidence>
<proteinExistence type="predicted"/>
<comment type="caution">
    <text evidence="1">The sequence shown here is derived from an EMBL/GenBank/DDBJ whole genome shotgun (WGS) entry which is preliminary data.</text>
</comment>
<feature type="non-terminal residue" evidence="1">
    <location>
        <position position="1"/>
    </location>
</feature>
<name>X0SID3_9ZZZZ</name>
<reference evidence="1" key="1">
    <citation type="journal article" date="2014" name="Front. Microbiol.">
        <title>High frequency of phylogenetically diverse reductive dehalogenase-homologous genes in deep subseafloor sedimentary metagenomes.</title>
        <authorList>
            <person name="Kawai M."/>
            <person name="Futagami T."/>
            <person name="Toyoda A."/>
            <person name="Takaki Y."/>
            <person name="Nishi S."/>
            <person name="Hori S."/>
            <person name="Arai W."/>
            <person name="Tsubouchi T."/>
            <person name="Morono Y."/>
            <person name="Uchiyama I."/>
            <person name="Ito T."/>
            <person name="Fujiyama A."/>
            <person name="Inagaki F."/>
            <person name="Takami H."/>
        </authorList>
    </citation>
    <scope>NUCLEOTIDE SEQUENCE</scope>
    <source>
        <strain evidence="1">Expedition CK06-06</strain>
    </source>
</reference>